<evidence type="ECO:0000313" key="1">
    <source>
        <dbReference type="EMBL" id="TFK56741.1"/>
    </source>
</evidence>
<evidence type="ECO:0000313" key="2">
    <source>
        <dbReference type="Proteomes" id="UP000305948"/>
    </source>
</evidence>
<dbReference type="EMBL" id="ML213503">
    <property type="protein sequence ID" value="TFK56741.1"/>
    <property type="molecule type" value="Genomic_DNA"/>
</dbReference>
<organism evidence="1 2">
    <name type="scientific">Heliocybe sulcata</name>
    <dbReference type="NCBI Taxonomy" id="5364"/>
    <lineage>
        <taxon>Eukaryota</taxon>
        <taxon>Fungi</taxon>
        <taxon>Dikarya</taxon>
        <taxon>Basidiomycota</taxon>
        <taxon>Agaricomycotina</taxon>
        <taxon>Agaricomycetes</taxon>
        <taxon>Gloeophyllales</taxon>
        <taxon>Gloeophyllaceae</taxon>
        <taxon>Heliocybe</taxon>
    </lineage>
</organism>
<sequence length="78" mass="8568">MYIDTISTACTLLWNALHLYRCTTYLSEMCLNNLRKSQAQDLYHAMHSSGPLPQVSLGGRPASLTELSSALPGLLSKL</sequence>
<dbReference type="AlphaFoldDB" id="A0A5C3NSN8"/>
<reference evidence="1 2" key="1">
    <citation type="journal article" date="2019" name="Nat. Ecol. Evol.">
        <title>Megaphylogeny resolves global patterns of mushroom evolution.</title>
        <authorList>
            <person name="Varga T."/>
            <person name="Krizsan K."/>
            <person name="Foldi C."/>
            <person name="Dima B."/>
            <person name="Sanchez-Garcia M."/>
            <person name="Sanchez-Ramirez S."/>
            <person name="Szollosi G.J."/>
            <person name="Szarkandi J.G."/>
            <person name="Papp V."/>
            <person name="Albert L."/>
            <person name="Andreopoulos W."/>
            <person name="Angelini C."/>
            <person name="Antonin V."/>
            <person name="Barry K.W."/>
            <person name="Bougher N.L."/>
            <person name="Buchanan P."/>
            <person name="Buyck B."/>
            <person name="Bense V."/>
            <person name="Catcheside P."/>
            <person name="Chovatia M."/>
            <person name="Cooper J."/>
            <person name="Damon W."/>
            <person name="Desjardin D."/>
            <person name="Finy P."/>
            <person name="Geml J."/>
            <person name="Haridas S."/>
            <person name="Hughes K."/>
            <person name="Justo A."/>
            <person name="Karasinski D."/>
            <person name="Kautmanova I."/>
            <person name="Kiss B."/>
            <person name="Kocsube S."/>
            <person name="Kotiranta H."/>
            <person name="LaButti K.M."/>
            <person name="Lechner B.E."/>
            <person name="Liimatainen K."/>
            <person name="Lipzen A."/>
            <person name="Lukacs Z."/>
            <person name="Mihaltcheva S."/>
            <person name="Morgado L.N."/>
            <person name="Niskanen T."/>
            <person name="Noordeloos M.E."/>
            <person name="Ohm R.A."/>
            <person name="Ortiz-Santana B."/>
            <person name="Ovrebo C."/>
            <person name="Racz N."/>
            <person name="Riley R."/>
            <person name="Savchenko A."/>
            <person name="Shiryaev A."/>
            <person name="Soop K."/>
            <person name="Spirin V."/>
            <person name="Szebenyi C."/>
            <person name="Tomsovsky M."/>
            <person name="Tulloss R.E."/>
            <person name="Uehling J."/>
            <person name="Grigoriev I.V."/>
            <person name="Vagvolgyi C."/>
            <person name="Papp T."/>
            <person name="Martin F.M."/>
            <person name="Miettinen O."/>
            <person name="Hibbett D.S."/>
            <person name="Nagy L.G."/>
        </authorList>
    </citation>
    <scope>NUCLEOTIDE SEQUENCE [LARGE SCALE GENOMIC DNA]</scope>
    <source>
        <strain evidence="1 2">OMC1185</strain>
    </source>
</reference>
<gene>
    <name evidence="1" type="ORF">OE88DRAFT_51763</name>
</gene>
<keyword evidence="2" id="KW-1185">Reference proteome</keyword>
<name>A0A5C3NSN8_9AGAM</name>
<proteinExistence type="predicted"/>
<accession>A0A5C3NSN8</accession>
<protein>
    <submittedName>
        <fullName evidence="1">Uncharacterized protein</fullName>
    </submittedName>
</protein>
<dbReference type="Proteomes" id="UP000305948">
    <property type="component" value="Unassembled WGS sequence"/>
</dbReference>